<feature type="signal peptide" evidence="9">
    <location>
        <begin position="1"/>
        <end position="21"/>
    </location>
</feature>
<feature type="chain" id="PRO_5003778428" description="Beta-hexosaminidase" evidence="9">
    <location>
        <begin position="22"/>
        <end position="556"/>
    </location>
</feature>
<dbReference type="GO" id="GO:0030203">
    <property type="term" value="P:glycosaminoglycan metabolic process"/>
    <property type="evidence" value="ECO:0007669"/>
    <property type="project" value="TreeGrafter"/>
</dbReference>
<dbReference type="PIRSF" id="PIRSF001093">
    <property type="entry name" value="B-hxosamndse_ab_euk"/>
    <property type="match status" value="1"/>
</dbReference>
<evidence type="ECO:0000256" key="6">
    <source>
        <dbReference type="ARBA" id="ARBA00023295"/>
    </source>
</evidence>
<sequence length="556" mass="61170">MLHTATVLVASVLAVLPSVHAFWPKPTNITEGTSALRLAFDFHISISPDIRDVPQDLYDAVTQTQTYVFTDDLGRLVVGRGAGDVSAFKDAPELSELVLSLTPGAPVLSITQETQKPVGERDEAYTLSIPSNGSPATITAGSTLGLFRGLTTFTQAWYQYESTIYTLTAPIDIKDTPAFPYRGLLIDSARHYFPVSDLLLMIDAMSWTKINEFHWHVVDSQSFGLQVPGFMELSTYGAYGPDMLYTLADVEYIVAYAGARGVDVIVEIDTPGHTAAFADSHSDYVACNQARPWATYAAEPPAGQLRLANYTVANYTARLFSAVADMFPSNIISTGGDEVNLVCYQDDYETQYDLNSTGRTLNGALNDFVMGNQAALIEKGKTPAVWEEMILDFNLTLSNETIVYVWISSDDVAAVADKGYRVVHAASNYFYLDCGAGGWVGDDPNGDSWCDPFKTWQYTYTFDPYANLTSDQYHLIMGGQANIWTEQTDSSNIQSIIWPRAASSAEVFWTGPGGNGTAALPRLHALTFRMIQRGLKAIPLQPYWCAIRAHECDLYW</sequence>
<dbReference type="SUPFAM" id="SSF55545">
    <property type="entry name" value="beta-N-acetylhexosaminidase-like domain"/>
    <property type="match status" value="1"/>
</dbReference>
<keyword evidence="13" id="KW-1185">Reference proteome</keyword>
<feature type="domain" description="Beta-hexosaminidase eukaryotic type N-terminal" evidence="11">
    <location>
        <begin position="23"/>
        <end position="155"/>
    </location>
</feature>
<keyword evidence="3 9" id="KW-0732">Signal</keyword>
<keyword evidence="5" id="KW-0325">Glycoprotein</keyword>
<evidence type="ECO:0000256" key="7">
    <source>
        <dbReference type="PIRNR" id="PIRNR001093"/>
    </source>
</evidence>
<dbReference type="EMBL" id="HE797126">
    <property type="protein sequence ID" value="CCM03742.1"/>
    <property type="molecule type" value="Genomic_DNA"/>
</dbReference>
<evidence type="ECO:0000256" key="2">
    <source>
        <dbReference type="ARBA" id="ARBA00006285"/>
    </source>
</evidence>
<dbReference type="STRING" id="599839.J4HY97"/>
<organism evidence="12 13">
    <name type="scientific">Fibroporia radiculosa</name>
    <dbReference type="NCBI Taxonomy" id="599839"/>
    <lineage>
        <taxon>Eukaryota</taxon>
        <taxon>Fungi</taxon>
        <taxon>Dikarya</taxon>
        <taxon>Basidiomycota</taxon>
        <taxon>Agaricomycotina</taxon>
        <taxon>Agaricomycetes</taxon>
        <taxon>Polyporales</taxon>
        <taxon>Fibroporiaceae</taxon>
        <taxon>Fibroporia</taxon>
    </lineage>
</organism>
<dbReference type="GO" id="GO:0004563">
    <property type="term" value="F:beta-N-acetylhexosaminidase activity"/>
    <property type="evidence" value="ECO:0007669"/>
    <property type="project" value="UniProtKB-EC"/>
</dbReference>
<keyword evidence="4 7" id="KW-0378">Hydrolase</keyword>
<name>J4HY97_9APHY</name>
<dbReference type="SUPFAM" id="SSF51445">
    <property type="entry name" value="(Trans)glycosidases"/>
    <property type="match status" value="1"/>
</dbReference>
<feature type="active site" description="Proton donor" evidence="8">
    <location>
        <position position="338"/>
    </location>
</feature>
<accession>J4HY97</accession>
<dbReference type="InterPro" id="IPR025705">
    <property type="entry name" value="Beta_hexosaminidase_sua/sub"/>
</dbReference>
<dbReference type="InterPro" id="IPR017853">
    <property type="entry name" value="GH"/>
</dbReference>
<proteinExistence type="inferred from homology"/>
<reference evidence="12 13" key="1">
    <citation type="journal article" date="2012" name="Appl. Environ. Microbiol.">
        <title>Short-read sequencing for genomic analysis of the brown rot fungus Fibroporia radiculosa.</title>
        <authorList>
            <person name="Tang J.D."/>
            <person name="Perkins A.D."/>
            <person name="Sonstegard T.S."/>
            <person name="Schroeder S.G."/>
            <person name="Burgess S.C."/>
            <person name="Diehl S.V."/>
        </authorList>
    </citation>
    <scope>NUCLEOTIDE SEQUENCE [LARGE SCALE GENOMIC DNA]</scope>
    <source>
        <strain evidence="12 13">TFFH 294</strain>
    </source>
</reference>
<dbReference type="HOGENOM" id="CLU_007082_0_2_1"/>
<dbReference type="PRINTS" id="PR00738">
    <property type="entry name" value="GLHYDRLASE20"/>
</dbReference>
<evidence type="ECO:0000256" key="1">
    <source>
        <dbReference type="ARBA" id="ARBA00001231"/>
    </source>
</evidence>
<evidence type="ECO:0000256" key="5">
    <source>
        <dbReference type="ARBA" id="ARBA00023180"/>
    </source>
</evidence>
<dbReference type="GO" id="GO:0016020">
    <property type="term" value="C:membrane"/>
    <property type="evidence" value="ECO:0007669"/>
    <property type="project" value="TreeGrafter"/>
</dbReference>
<evidence type="ECO:0000256" key="9">
    <source>
        <dbReference type="SAM" id="SignalP"/>
    </source>
</evidence>
<protein>
    <recommendedName>
        <fullName evidence="7">Beta-hexosaminidase</fullName>
        <ecNumber evidence="7">3.2.1.52</ecNumber>
    </recommendedName>
</protein>
<dbReference type="InParanoid" id="J4HY97"/>
<dbReference type="RefSeq" id="XP_012183025.1">
    <property type="nucleotide sequence ID" value="XM_012327635.1"/>
</dbReference>
<evidence type="ECO:0000256" key="4">
    <source>
        <dbReference type="ARBA" id="ARBA00022801"/>
    </source>
</evidence>
<evidence type="ECO:0000313" key="12">
    <source>
        <dbReference type="EMBL" id="CCM03742.1"/>
    </source>
</evidence>
<dbReference type="InterPro" id="IPR015883">
    <property type="entry name" value="Glyco_hydro_20_cat"/>
</dbReference>
<evidence type="ECO:0000256" key="8">
    <source>
        <dbReference type="PIRSR" id="PIRSR001093-1"/>
    </source>
</evidence>
<evidence type="ECO:0000259" key="10">
    <source>
        <dbReference type="Pfam" id="PF00728"/>
    </source>
</evidence>
<dbReference type="InterPro" id="IPR029019">
    <property type="entry name" value="HEX_eukaryotic_N"/>
</dbReference>
<dbReference type="EC" id="3.2.1.52" evidence="7"/>
<evidence type="ECO:0000256" key="3">
    <source>
        <dbReference type="ARBA" id="ARBA00022729"/>
    </source>
</evidence>
<feature type="domain" description="Glycoside hydrolase family 20 catalytic" evidence="10">
    <location>
        <begin position="179"/>
        <end position="511"/>
    </location>
</feature>
<dbReference type="Gene3D" id="3.20.20.80">
    <property type="entry name" value="Glycosidases"/>
    <property type="match status" value="1"/>
</dbReference>
<dbReference type="Gene3D" id="3.30.379.10">
    <property type="entry name" value="Chitobiase/beta-hexosaminidase domain 2-like"/>
    <property type="match status" value="1"/>
</dbReference>
<evidence type="ECO:0000259" key="11">
    <source>
        <dbReference type="Pfam" id="PF14845"/>
    </source>
</evidence>
<dbReference type="Proteomes" id="UP000006352">
    <property type="component" value="Unassembled WGS sequence"/>
</dbReference>
<dbReference type="OrthoDB" id="428480at2759"/>
<dbReference type="FunFam" id="3.20.20.80:FF:000063">
    <property type="entry name" value="Beta-hexosaminidase"/>
    <property type="match status" value="1"/>
</dbReference>
<dbReference type="InterPro" id="IPR029018">
    <property type="entry name" value="Hex-like_dom2"/>
</dbReference>
<keyword evidence="6 7" id="KW-0326">Glycosidase</keyword>
<dbReference type="GeneID" id="24098653"/>
<dbReference type="PANTHER" id="PTHR22600">
    <property type="entry name" value="BETA-HEXOSAMINIDASE"/>
    <property type="match status" value="1"/>
</dbReference>
<dbReference type="PANTHER" id="PTHR22600:SF26">
    <property type="entry name" value="BETA-N-ACETYLHEXOSAMINIDASE"/>
    <property type="match status" value="1"/>
</dbReference>
<dbReference type="Pfam" id="PF14845">
    <property type="entry name" value="Glycohydro_20b2"/>
    <property type="match status" value="1"/>
</dbReference>
<dbReference type="GO" id="GO:0005975">
    <property type="term" value="P:carbohydrate metabolic process"/>
    <property type="evidence" value="ECO:0007669"/>
    <property type="project" value="InterPro"/>
</dbReference>
<comment type="catalytic activity">
    <reaction evidence="1 7">
        <text>Hydrolysis of terminal non-reducing N-acetyl-D-hexosamine residues in N-acetyl-beta-D-hexosaminides.</text>
        <dbReference type="EC" id="3.2.1.52"/>
    </reaction>
</comment>
<comment type="similarity">
    <text evidence="2 7">Belongs to the glycosyl hydrolase 20 family.</text>
</comment>
<gene>
    <name evidence="12" type="ORF">FIBRA_05888</name>
</gene>
<evidence type="ECO:0000313" key="13">
    <source>
        <dbReference type="Proteomes" id="UP000006352"/>
    </source>
</evidence>
<dbReference type="Pfam" id="PF00728">
    <property type="entry name" value="Glyco_hydro_20"/>
    <property type="match status" value="1"/>
</dbReference>
<dbReference type="AlphaFoldDB" id="J4HY97"/>